<proteinExistence type="predicted"/>
<dbReference type="AlphaFoldDB" id="A0A6J4M5Z4"/>
<sequence>MLSLSSRSAFKGNSIGSVPCHVAKILLIKFAQWYVSKKLWYIL</sequence>
<organism evidence="1">
    <name type="scientific">uncultured Microcoleus sp</name>
    <dbReference type="NCBI Taxonomy" id="259945"/>
    <lineage>
        <taxon>Bacteria</taxon>
        <taxon>Bacillati</taxon>
        <taxon>Cyanobacteriota</taxon>
        <taxon>Cyanophyceae</taxon>
        <taxon>Oscillatoriophycideae</taxon>
        <taxon>Oscillatoriales</taxon>
        <taxon>Microcoleaceae</taxon>
        <taxon>Microcoleus</taxon>
        <taxon>environmental samples</taxon>
    </lineage>
</organism>
<gene>
    <name evidence="1" type="ORF">AVDCRST_MAG84-2772</name>
</gene>
<evidence type="ECO:0000313" key="1">
    <source>
        <dbReference type="EMBL" id="CAA9349090.1"/>
    </source>
</evidence>
<dbReference type="EMBL" id="CADCTZ010000506">
    <property type="protein sequence ID" value="CAA9349090.1"/>
    <property type="molecule type" value="Genomic_DNA"/>
</dbReference>
<accession>A0A6J4M5Z4</accession>
<name>A0A6J4M5Z4_9CYAN</name>
<reference evidence="1" key="1">
    <citation type="submission" date="2020-02" db="EMBL/GenBank/DDBJ databases">
        <authorList>
            <person name="Meier V. D."/>
        </authorList>
    </citation>
    <scope>NUCLEOTIDE SEQUENCE</scope>
    <source>
        <strain evidence="1">AVDCRST_MAG84</strain>
    </source>
</reference>
<protein>
    <submittedName>
        <fullName evidence="1">Uncharacterized protein</fullName>
    </submittedName>
</protein>